<accession>A0AAV7T875</accession>
<evidence type="ECO:0000313" key="1">
    <source>
        <dbReference type="EMBL" id="KAJ1172621.1"/>
    </source>
</evidence>
<protein>
    <submittedName>
        <fullName evidence="1">Uncharacterized protein</fullName>
    </submittedName>
</protein>
<sequence>MSECIDKHTERLDIAERCISEIEDKQVTVPATQKLMDKAMLALQSKAENLEAMSQCSSLLIVELAETMNIDNMERYVKRLFTDLLGGEPIHENFVMEGAHQSLAPWPVTGAELRPIIALLLKHRDRDAVL</sequence>
<dbReference type="Gene3D" id="3.30.70.1820">
    <property type="entry name" value="L1 transposable element, RRM domain"/>
    <property type="match status" value="1"/>
</dbReference>
<dbReference type="Proteomes" id="UP001066276">
    <property type="component" value="Chromosome 4_1"/>
</dbReference>
<organism evidence="1 2">
    <name type="scientific">Pleurodeles waltl</name>
    <name type="common">Iberian ribbed newt</name>
    <dbReference type="NCBI Taxonomy" id="8319"/>
    <lineage>
        <taxon>Eukaryota</taxon>
        <taxon>Metazoa</taxon>
        <taxon>Chordata</taxon>
        <taxon>Craniata</taxon>
        <taxon>Vertebrata</taxon>
        <taxon>Euteleostomi</taxon>
        <taxon>Amphibia</taxon>
        <taxon>Batrachia</taxon>
        <taxon>Caudata</taxon>
        <taxon>Salamandroidea</taxon>
        <taxon>Salamandridae</taxon>
        <taxon>Pleurodelinae</taxon>
        <taxon>Pleurodeles</taxon>
    </lineage>
</organism>
<dbReference type="EMBL" id="JANPWB010000007">
    <property type="protein sequence ID" value="KAJ1172621.1"/>
    <property type="molecule type" value="Genomic_DNA"/>
</dbReference>
<name>A0AAV7T875_PLEWA</name>
<gene>
    <name evidence="1" type="ORF">NDU88_004465</name>
</gene>
<reference evidence="1" key="1">
    <citation type="journal article" date="2022" name="bioRxiv">
        <title>Sequencing and chromosome-scale assembly of the giantPleurodeles waltlgenome.</title>
        <authorList>
            <person name="Brown T."/>
            <person name="Elewa A."/>
            <person name="Iarovenko S."/>
            <person name="Subramanian E."/>
            <person name="Araus A.J."/>
            <person name="Petzold A."/>
            <person name="Susuki M."/>
            <person name="Suzuki K.-i.T."/>
            <person name="Hayashi T."/>
            <person name="Toyoda A."/>
            <person name="Oliveira C."/>
            <person name="Osipova E."/>
            <person name="Leigh N.D."/>
            <person name="Simon A."/>
            <person name="Yun M.H."/>
        </authorList>
    </citation>
    <scope>NUCLEOTIDE SEQUENCE</scope>
    <source>
        <strain evidence="1">20211129_DDA</strain>
        <tissue evidence="1">Liver</tissue>
    </source>
</reference>
<dbReference type="AlphaFoldDB" id="A0AAV7T875"/>
<proteinExistence type="predicted"/>
<comment type="caution">
    <text evidence="1">The sequence shown here is derived from an EMBL/GenBank/DDBJ whole genome shotgun (WGS) entry which is preliminary data.</text>
</comment>
<evidence type="ECO:0000313" key="2">
    <source>
        <dbReference type="Proteomes" id="UP001066276"/>
    </source>
</evidence>
<keyword evidence="2" id="KW-1185">Reference proteome</keyword>